<keyword evidence="5" id="KW-1185">Reference proteome</keyword>
<dbReference type="InterPro" id="IPR036291">
    <property type="entry name" value="NAD(P)-bd_dom_sf"/>
</dbReference>
<dbReference type="AlphaFoldDB" id="A0A1I5Y084"/>
<organism evidence="4 5">
    <name type="scientific">Amycolatopsis arida</name>
    <dbReference type="NCBI Taxonomy" id="587909"/>
    <lineage>
        <taxon>Bacteria</taxon>
        <taxon>Bacillati</taxon>
        <taxon>Actinomycetota</taxon>
        <taxon>Actinomycetes</taxon>
        <taxon>Pseudonocardiales</taxon>
        <taxon>Pseudonocardiaceae</taxon>
        <taxon>Amycolatopsis</taxon>
    </lineage>
</organism>
<sequence length="294" mass="30674">MRVLIAGSSGLLGTALRRRLRAEGHEVRRLVRRPAAAPDEHGWDPPAGRVNDAAFAGVDAVVNFCGAPLAGGRWSAARKQVLLDSRVEPTEVLADAVAEHGIPVLVNGSGINFYGDTGSTVVDESAPVGRGFLAELCAAWEGATAAATRAGARVVLLRTAPVLAPEGGLLGLLTPLFRLGLAGRLGSGAQYFPWISLTDHVAAVRLALDSDQLRGPVNLIAPEQVTNAEFTRALAAALHRPAPWWVPAPMLRLVFGAGADEMLLTGPRAVPGALRRAGFAFAHPDLRAALSAVV</sequence>
<dbReference type="Pfam" id="PF08338">
    <property type="entry name" value="DUF1731"/>
    <property type="match status" value="1"/>
</dbReference>
<protein>
    <recommendedName>
        <fullName evidence="6">TIGR01777 family protein</fullName>
    </recommendedName>
</protein>
<evidence type="ECO:0000259" key="2">
    <source>
        <dbReference type="Pfam" id="PF01370"/>
    </source>
</evidence>
<comment type="similarity">
    <text evidence="1">Belongs to the NAD(P)-dependent epimerase/dehydratase family. SDR39U1 subfamily.</text>
</comment>
<feature type="domain" description="DUF1731" evidence="3">
    <location>
        <begin position="246"/>
        <end position="292"/>
    </location>
</feature>
<dbReference type="EMBL" id="FOWW01000006">
    <property type="protein sequence ID" value="SFQ37613.1"/>
    <property type="molecule type" value="Genomic_DNA"/>
</dbReference>
<feature type="domain" description="NAD-dependent epimerase/dehydratase" evidence="2">
    <location>
        <begin position="3"/>
        <end position="210"/>
    </location>
</feature>
<evidence type="ECO:0000313" key="4">
    <source>
        <dbReference type="EMBL" id="SFQ37613.1"/>
    </source>
</evidence>
<dbReference type="STRING" id="587909.SAMN05421810_106349"/>
<dbReference type="Gene3D" id="3.40.50.720">
    <property type="entry name" value="NAD(P)-binding Rossmann-like Domain"/>
    <property type="match status" value="1"/>
</dbReference>
<reference evidence="5" key="1">
    <citation type="submission" date="2016-10" db="EMBL/GenBank/DDBJ databases">
        <authorList>
            <person name="Varghese N."/>
            <person name="Submissions S."/>
        </authorList>
    </citation>
    <scope>NUCLEOTIDE SEQUENCE [LARGE SCALE GENOMIC DNA]</scope>
    <source>
        <strain evidence="5">CGMCC 4.5579</strain>
    </source>
</reference>
<evidence type="ECO:0000313" key="5">
    <source>
        <dbReference type="Proteomes" id="UP000198727"/>
    </source>
</evidence>
<dbReference type="PANTHER" id="PTHR11092:SF0">
    <property type="entry name" value="EPIMERASE FAMILY PROTEIN SDR39U1"/>
    <property type="match status" value="1"/>
</dbReference>
<dbReference type="OrthoDB" id="9801773at2"/>
<dbReference type="Pfam" id="PF01370">
    <property type="entry name" value="Epimerase"/>
    <property type="match status" value="1"/>
</dbReference>
<dbReference type="RefSeq" id="WP_092532032.1">
    <property type="nucleotide sequence ID" value="NZ_FOWW01000006.1"/>
</dbReference>
<evidence type="ECO:0000256" key="1">
    <source>
        <dbReference type="ARBA" id="ARBA00009353"/>
    </source>
</evidence>
<name>A0A1I5Y084_9PSEU</name>
<dbReference type="SUPFAM" id="SSF51735">
    <property type="entry name" value="NAD(P)-binding Rossmann-fold domains"/>
    <property type="match status" value="1"/>
</dbReference>
<dbReference type="NCBIfam" id="TIGR01777">
    <property type="entry name" value="yfcH"/>
    <property type="match status" value="1"/>
</dbReference>
<dbReference type="InterPro" id="IPR010099">
    <property type="entry name" value="SDR39U1"/>
</dbReference>
<dbReference type="PANTHER" id="PTHR11092">
    <property type="entry name" value="SUGAR NUCLEOTIDE EPIMERASE RELATED"/>
    <property type="match status" value="1"/>
</dbReference>
<evidence type="ECO:0008006" key="6">
    <source>
        <dbReference type="Google" id="ProtNLM"/>
    </source>
</evidence>
<proteinExistence type="inferred from homology"/>
<accession>A0A1I5Y084</accession>
<dbReference type="InterPro" id="IPR001509">
    <property type="entry name" value="Epimerase_deHydtase"/>
</dbReference>
<gene>
    <name evidence="4" type="ORF">SAMN05421810_106349</name>
</gene>
<dbReference type="InterPro" id="IPR013549">
    <property type="entry name" value="DUF1731"/>
</dbReference>
<evidence type="ECO:0000259" key="3">
    <source>
        <dbReference type="Pfam" id="PF08338"/>
    </source>
</evidence>
<dbReference type="Proteomes" id="UP000198727">
    <property type="component" value="Unassembled WGS sequence"/>
</dbReference>